<evidence type="ECO:0000313" key="2">
    <source>
        <dbReference type="EMBL" id="EST47481.1"/>
    </source>
</evidence>
<accession>V6LUU9</accession>
<keyword evidence="1" id="KW-0812">Transmembrane</keyword>
<name>V6LUU9_9EUKA</name>
<keyword evidence="1" id="KW-1133">Transmembrane helix</keyword>
<gene>
    <name evidence="2" type="ORF">SS50377_fx054</name>
</gene>
<dbReference type="AlphaFoldDB" id="V6LUU9"/>
<proteinExistence type="predicted"/>
<reference evidence="2" key="1">
    <citation type="journal article" date="2014" name="PLoS Genet.">
        <title>The Genome of Spironucleus salmonicida Highlights a Fish Pathogen Adapted to Fluctuating Environments.</title>
        <authorList>
            <person name="Xu F."/>
            <person name="Jerlstrom-Hultqvist J."/>
            <person name="Einarsson E."/>
            <person name="Astvaldsson A."/>
            <person name="Svard S.G."/>
            <person name="Andersson J.O."/>
        </authorList>
    </citation>
    <scope>NUCLEOTIDE SEQUENCE</scope>
</reference>
<evidence type="ECO:0000256" key="1">
    <source>
        <dbReference type="SAM" id="Phobius"/>
    </source>
</evidence>
<evidence type="ECO:0008006" key="3">
    <source>
        <dbReference type="Google" id="ProtNLM"/>
    </source>
</evidence>
<dbReference type="EMBL" id="KI546040">
    <property type="protein sequence ID" value="EST47481.1"/>
    <property type="molecule type" value="Genomic_DNA"/>
</dbReference>
<keyword evidence="1" id="KW-0472">Membrane</keyword>
<protein>
    <recommendedName>
        <fullName evidence="3">Transmembrane protein</fullName>
    </recommendedName>
</protein>
<organism evidence="2">
    <name type="scientific">Spironucleus salmonicida</name>
    <dbReference type="NCBI Taxonomy" id="348837"/>
    <lineage>
        <taxon>Eukaryota</taxon>
        <taxon>Metamonada</taxon>
        <taxon>Diplomonadida</taxon>
        <taxon>Hexamitidae</taxon>
        <taxon>Hexamitinae</taxon>
        <taxon>Spironucleus</taxon>
    </lineage>
</organism>
<sequence>MITYFFINYMAIFIDKLSSSKLQITEIGYKLYIQNLYDDQEQQYIISIGKVQFICERNTLGIIECDITNLPQVKYLVRQSYSIIVNSQSFYYKFHLISNPIFIKKLKTLHLDSAYQKQCKNTCKLMVQNQVFDIDSLINNQKLLQQIKKQQHITIQRNDGLLLYQGNQYIVFTNQQFTLPSLIILAIIIATVTIKYKYYKMYEPYNADDNFLININKDLVHRQECLSEFQSVLEQSKQLLYQQNSE</sequence>
<feature type="transmembrane region" description="Helical" evidence="1">
    <location>
        <begin position="177"/>
        <end position="196"/>
    </location>
</feature>